<evidence type="ECO:0000259" key="2">
    <source>
        <dbReference type="Pfam" id="PF13004"/>
    </source>
</evidence>
<dbReference type="RefSeq" id="WP_349093598.1">
    <property type="nucleotide sequence ID" value="NZ_JBBMFL010000001.1"/>
</dbReference>
<reference evidence="3 4" key="1">
    <citation type="submission" date="2024-03" db="EMBL/GenBank/DDBJ databases">
        <title>Human intestinal bacterial collection.</title>
        <authorList>
            <person name="Pauvert C."/>
            <person name="Hitch T.C.A."/>
            <person name="Clavel T."/>
        </authorList>
    </citation>
    <scope>NUCLEOTIDE SEQUENCE [LARGE SCALE GENOMIC DNA]</scope>
    <source>
        <strain evidence="3 4">CLA-KB-H122</strain>
    </source>
</reference>
<accession>A0ABV1GT01</accession>
<evidence type="ECO:0000313" key="4">
    <source>
        <dbReference type="Proteomes" id="UP001460202"/>
    </source>
</evidence>
<dbReference type="EMBL" id="JBBMFL010000001">
    <property type="protein sequence ID" value="MEQ2543515.1"/>
    <property type="molecule type" value="Genomic_DNA"/>
</dbReference>
<protein>
    <submittedName>
        <fullName evidence="3">BACON domain-containing carbohydrate-binding protein</fullName>
    </submittedName>
</protein>
<feature type="chain" id="PRO_5045807268" evidence="1">
    <location>
        <begin position="22"/>
        <end position="353"/>
    </location>
</feature>
<organism evidence="3 4">
    <name type="scientific">Alistipes intestinihominis</name>
    <dbReference type="NCBI Taxonomy" id="3133172"/>
    <lineage>
        <taxon>Bacteria</taxon>
        <taxon>Pseudomonadati</taxon>
        <taxon>Bacteroidota</taxon>
        <taxon>Bacteroidia</taxon>
        <taxon>Bacteroidales</taxon>
        <taxon>Rikenellaceae</taxon>
        <taxon>Alistipes</taxon>
    </lineage>
</organism>
<dbReference type="Proteomes" id="UP001460202">
    <property type="component" value="Unassembled WGS sequence"/>
</dbReference>
<feature type="signal peptide" evidence="1">
    <location>
        <begin position="1"/>
        <end position="21"/>
    </location>
</feature>
<sequence>MKKMKFLIPAFALVALTFAGCSDDGDDQPVVTKLALADPAQAALTFVATSPEAQVIALDTDASAVTVEQVLAEGEEKAEWCVVTVQSATQIKVAPASNLTTEERTAKYRISAGTVTPVEFTVTQEANVPEQDKLSIPEEYAMGVMGSGDFEQIQIPVTTTAEKWTATLTSMMGDDEAYCTYFGIFPEEGKSGEELTITFYPNTMGEMQSGWVIELTAGNADPVQIYVMQQVPESKDYATSVVVSREGDESSDWEPIPVESPYAVNLAAAGGMASREVFYIKAEGKFDLKIVEPGTMTEIANPETSWLHGTESGANWPISADKNETGAERKLDIIVTGAEGVELFRMKVTQAGA</sequence>
<dbReference type="Pfam" id="PF13004">
    <property type="entry name" value="BACON"/>
    <property type="match status" value="1"/>
</dbReference>
<feature type="domain" description="BACON" evidence="2">
    <location>
        <begin position="74"/>
        <end position="125"/>
    </location>
</feature>
<evidence type="ECO:0000256" key="1">
    <source>
        <dbReference type="SAM" id="SignalP"/>
    </source>
</evidence>
<name>A0ABV1GT01_9BACT</name>
<dbReference type="PROSITE" id="PS51257">
    <property type="entry name" value="PROKAR_LIPOPROTEIN"/>
    <property type="match status" value="1"/>
</dbReference>
<keyword evidence="4" id="KW-1185">Reference proteome</keyword>
<evidence type="ECO:0000313" key="3">
    <source>
        <dbReference type="EMBL" id="MEQ2543515.1"/>
    </source>
</evidence>
<keyword evidence="1" id="KW-0732">Signal</keyword>
<proteinExistence type="predicted"/>
<gene>
    <name evidence="3" type="ORF">WMO46_00920</name>
</gene>
<comment type="caution">
    <text evidence="3">The sequence shown here is derived from an EMBL/GenBank/DDBJ whole genome shotgun (WGS) entry which is preliminary data.</text>
</comment>
<dbReference type="InterPro" id="IPR024361">
    <property type="entry name" value="BACON"/>
</dbReference>